<evidence type="ECO:0000313" key="2">
    <source>
        <dbReference type="EMBL" id="KAJ1201569.1"/>
    </source>
</evidence>
<comment type="caution">
    <text evidence="2">The sequence shown here is derived from an EMBL/GenBank/DDBJ whole genome shotgun (WGS) entry which is preliminary data.</text>
</comment>
<evidence type="ECO:0000313" key="3">
    <source>
        <dbReference type="Proteomes" id="UP001066276"/>
    </source>
</evidence>
<feature type="region of interest" description="Disordered" evidence="1">
    <location>
        <begin position="71"/>
        <end position="110"/>
    </location>
</feature>
<accession>A0AAV7VLL2</accession>
<dbReference type="AlphaFoldDB" id="A0AAV7VLL2"/>
<evidence type="ECO:0000256" key="1">
    <source>
        <dbReference type="SAM" id="MobiDB-lite"/>
    </source>
</evidence>
<dbReference type="EMBL" id="JANPWB010000003">
    <property type="protein sequence ID" value="KAJ1201569.1"/>
    <property type="molecule type" value="Genomic_DNA"/>
</dbReference>
<dbReference type="Proteomes" id="UP001066276">
    <property type="component" value="Chromosome 2_1"/>
</dbReference>
<proteinExistence type="predicted"/>
<keyword evidence="3" id="KW-1185">Reference proteome</keyword>
<organism evidence="2 3">
    <name type="scientific">Pleurodeles waltl</name>
    <name type="common">Iberian ribbed newt</name>
    <dbReference type="NCBI Taxonomy" id="8319"/>
    <lineage>
        <taxon>Eukaryota</taxon>
        <taxon>Metazoa</taxon>
        <taxon>Chordata</taxon>
        <taxon>Craniata</taxon>
        <taxon>Vertebrata</taxon>
        <taxon>Euteleostomi</taxon>
        <taxon>Amphibia</taxon>
        <taxon>Batrachia</taxon>
        <taxon>Caudata</taxon>
        <taxon>Salamandroidea</taxon>
        <taxon>Salamandridae</taxon>
        <taxon>Pleurodelinae</taxon>
        <taxon>Pleurodeles</taxon>
    </lineage>
</organism>
<sequence length="110" mass="11880">MTVGGRAISRQRLQHQLTEGRDQAPFKTSRRTRFAGRPISQQRLQHQLTEGRDQAPLRTCTACSLRGTHDLTAEAPAPADRGVGPSPLLNLHGATSSRDAQSHGRGSSTS</sequence>
<reference evidence="2" key="1">
    <citation type="journal article" date="2022" name="bioRxiv">
        <title>Sequencing and chromosome-scale assembly of the giantPleurodeles waltlgenome.</title>
        <authorList>
            <person name="Brown T."/>
            <person name="Elewa A."/>
            <person name="Iarovenko S."/>
            <person name="Subramanian E."/>
            <person name="Araus A.J."/>
            <person name="Petzold A."/>
            <person name="Susuki M."/>
            <person name="Suzuki K.-i.T."/>
            <person name="Hayashi T."/>
            <person name="Toyoda A."/>
            <person name="Oliveira C."/>
            <person name="Osipova E."/>
            <person name="Leigh N.D."/>
            <person name="Simon A."/>
            <person name="Yun M.H."/>
        </authorList>
    </citation>
    <scope>NUCLEOTIDE SEQUENCE</scope>
    <source>
        <strain evidence="2">20211129_DDA</strain>
        <tissue evidence="2">Liver</tissue>
    </source>
</reference>
<name>A0AAV7VLL2_PLEWA</name>
<gene>
    <name evidence="2" type="ORF">NDU88_005377</name>
</gene>
<feature type="compositionally biased region" description="Polar residues" evidence="1">
    <location>
        <begin position="93"/>
        <end position="110"/>
    </location>
</feature>
<feature type="region of interest" description="Disordered" evidence="1">
    <location>
        <begin position="1"/>
        <end position="25"/>
    </location>
</feature>
<protein>
    <submittedName>
        <fullName evidence="2">Uncharacterized protein</fullName>
    </submittedName>
</protein>